<comment type="caution">
    <text evidence="3">The sequence shown here is derived from an EMBL/GenBank/DDBJ whole genome shotgun (WGS) entry which is preliminary data.</text>
</comment>
<feature type="transmembrane region" description="Helical" evidence="2">
    <location>
        <begin position="64"/>
        <end position="84"/>
    </location>
</feature>
<evidence type="ECO:0000313" key="3">
    <source>
        <dbReference type="EMBL" id="GGS80520.1"/>
    </source>
</evidence>
<evidence type="ECO:0000256" key="1">
    <source>
        <dbReference type="SAM" id="MobiDB-lite"/>
    </source>
</evidence>
<organism evidence="3 4">
    <name type="scientific">Streptomyces badius</name>
    <dbReference type="NCBI Taxonomy" id="1941"/>
    <lineage>
        <taxon>Bacteria</taxon>
        <taxon>Bacillati</taxon>
        <taxon>Actinomycetota</taxon>
        <taxon>Actinomycetes</taxon>
        <taxon>Kitasatosporales</taxon>
        <taxon>Streptomycetaceae</taxon>
        <taxon>Streptomyces</taxon>
    </lineage>
</organism>
<name>A0ABQ2TNE6_STRBA</name>
<dbReference type="EMBL" id="BMSZ01000027">
    <property type="protein sequence ID" value="GGS80520.1"/>
    <property type="molecule type" value="Genomic_DNA"/>
</dbReference>
<accession>A0ABQ2TNE6</accession>
<feature type="compositionally biased region" description="Polar residues" evidence="1">
    <location>
        <begin position="8"/>
        <end position="20"/>
    </location>
</feature>
<reference evidence="4" key="1">
    <citation type="journal article" date="2019" name="Int. J. Syst. Evol. Microbiol.">
        <title>The Global Catalogue of Microorganisms (GCM) 10K type strain sequencing project: providing services to taxonomists for standard genome sequencing and annotation.</title>
        <authorList>
            <consortium name="The Broad Institute Genomics Platform"/>
            <consortium name="The Broad Institute Genome Sequencing Center for Infectious Disease"/>
            <person name="Wu L."/>
            <person name="Ma J."/>
        </authorList>
    </citation>
    <scope>NUCLEOTIDE SEQUENCE [LARGE SCALE GENOMIC DNA]</scope>
    <source>
        <strain evidence="4">JCM 4350</strain>
    </source>
</reference>
<gene>
    <name evidence="3" type="ORF">GCM10010253_64100</name>
</gene>
<protein>
    <submittedName>
        <fullName evidence="3">Uncharacterized protein</fullName>
    </submittedName>
</protein>
<keyword evidence="2" id="KW-0472">Membrane</keyword>
<proteinExistence type="predicted"/>
<keyword evidence="4" id="KW-1185">Reference proteome</keyword>
<keyword evidence="2" id="KW-0812">Transmembrane</keyword>
<sequence>MLVKTAQEPASYTPAGSSPARTLDVPMVMGFPSAVSVAGNWQPLASRSAKDPATIPGRMNVMEVLMLSLVMGMVMLCVGGRNLVTERAHFHPGA</sequence>
<keyword evidence="2" id="KW-1133">Transmembrane helix</keyword>
<evidence type="ECO:0000313" key="4">
    <source>
        <dbReference type="Proteomes" id="UP000659767"/>
    </source>
</evidence>
<evidence type="ECO:0000256" key="2">
    <source>
        <dbReference type="SAM" id="Phobius"/>
    </source>
</evidence>
<feature type="region of interest" description="Disordered" evidence="1">
    <location>
        <begin position="1"/>
        <end position="20"/>
    </location>
</feature>
<dbReference type="Proteomes" id="UP000659767">
    <property type="component" value="Unassembled WGS sequence"/>
</dbReference>